<dbReference type="Pfam" id="PF01243">
    <property type="entry name" value="PNPOx_N"/>
    <property type="match status" value="1"/>
</dbReference>
<evidence type="ECO:0000313" key="3">
    <source>
        <dbReference type="Proteomes" id="UP000444174"/>
    </source>
</evidence>
<dbReference type="PIRSF" id="PIRSF004633">
    <property type="entry name" value="UCP_PLP_oxd"/>
    <property type="match status" value="1"/>
</dbReference>
<organism evidence="2 3">
    <name type="scientific">Tritonibacter litoralis</name>
    <dbReference type="NCBI Taxonomy" id="2662264"/>
    <lineage>
        <taxon>Bacteria</taxon>
        <taxon>Pseudomonadati</taxon>
        <taxon>Pseudomonadota</taxon>
        <taxon>Alphaproteobacteria</taxon>
        <taxon>Rhodobacterales</taxon>
        <taxon>Paracoccaceae</taxon>
        <taxon>Tritonibacter</taxon>
    </lineage>
</organism>
<comment type="caution">
    <text evidence="2">The sequence shown here is derived from an EMBL/GenBank/DDBJ whole genome shotgun (WGS) entry which is preliminary data.</text>
</comment>
<sequence length="159" mass="17396">MVNPIRETDDAARTQAQSFLQTCRHAALGVLIRDGQPMVTRIAFAPDLDGQPISLISDLSAHTQALKARPACSLLLGEPEERGDPLTHPRLSLMAQAEFLPRDSADHAARAAHYLQINPKAKLYLGFSDFTFVRFRITEAALNGGFGKAYQLTPQDLGL</sequence>
<protein>
    <submittedName>
        <fullName evidence="2">Pyridoxamine 5-phosphate oxidase</fullName>
    </submittedName>
</protein>
<keyword evidence="3" id="KW-1185">Reference proteome</keyword>
<dbReference type="SUPFAM" id="SSF50475">
    <property type="entry name" value="FMN-binding split barrel"/>
    <property type="match status" value="1"/>
</dbReference>
<dbReference type="InterPro" id="IPR011576">
    <property type="entry name" value="Pyridox_Oxase_N"/>
</dbReference>
<dbReference type="InterPro" id="IPR012349">
    <property type="entry name" value="Split_barrel_FMN-bd"/>
</dbReference>
<dbReference type="Gene3D" id="2.30.110.10">
    <property type="entry name" value="Electron Transport, Fmn-binding Protein, Chain A"/>
    <property type="match status" value="1"/>
</dbReference>
<dbReference type="PANTHER" id="PTHR13343:SF17">
    <property type="entry name" value="CELLULAR REPRESSOR OF E1A-STIMULATED GENES, ISOFORM A"/>
    <property type="match status" value="1"/>
</dbReference>
<dbReference type="PANTHER" id="PTHR13343">
    <property type="entry name" value="CREG1 PROTEIN"/>
    <property type="match status" value="1"/>
</dbReference>
<feature type="domain" description="Pyridoxamine 5'-phosphate oxidase N-terminal" evidence="1">
    <location>
        <begin position="15"/>
        <end position="140"/>
    </location>
</feature>
<dbReference type="InterPro" id="IPR014419">
    <property type="entry name" value="HutZ"/>
</dbReference>
<dbReference type="Proteomes" id="UP000444174">
    <property type="component" value="Unassembled WGS sequence"/>
</dbReference>
<proteinExistence type="predicted"/>
<accession>A0A843YIB2</accession>
<evidence type="ECO:0000259" key="1">
    <source>
        <dbReference type="Pfam" id="PF01243"/>
    </source>
</evidence>
<dbReference type="AlphaFoldDB" id="A0A843YIB2"/>
<dbReference type="EMBL" id="WIBF01000006">
    <property type="protein sequence ID" value="MQQ08963.1"/>
    <property type="molecule type" value="Genomic_DNA"/>
</dbReference>
<evidence type="ECO:0000313" key="2">
    <source>
        <dbReference type="EMBL" id="MQQ08963.1"/>
    </source>
</evidence>
<gene>
    <name evidence="2" type="ORF">GFB49_10905</name>
</gene>
<name>A0A843YIB2_9RHOB</name>
<dbReference type="GO" id="GO:0005737">
    <property type="term" value="C:cytoplasm"/>
    <property type="evidence" value="ECO:0007669"/>
    <property type="project" value="UniProtKB-ARBA"/>
</dbReference>
<dbReference type="RefSeq" id="WP_153215915.1">
    <property type="nucleotide sequence ID" value="NZ_WIBF01000006.1"/>
</dbReference>
<reference evidence="2 3" key="1">
    <citation type="submission" date="2019-10" db="EMBL/GenBank/DDBJ databases">
        <title>Epibacterium sp. nov., isolated from seawater.</title>
        <authorList>
            <person name="Zhang X."/>
            <person name="Li N."/>
        </authorList>
    </citation>
    <scope>NUCLEOTIDE SEQUENCE [LARGE SCALE GENOMIC DNA]</scope>
    <source>
        <strain evidence="2 3">SM1979</strain>
    </source>
</reference>